<dbReference type="GO" id="GO:0000981">
    <property type="term" value="F:DNA-binding transcription factor activity, RNA polymerase II-specific"/>
    <property type="evidence" value="ECO:0007669"/>
    <property type="project" value="InterPro"/>
</dbReference>
<dbReference type="GO" id="GO:0008270">
    <property type="term" value="F:zinc ion binding"/>
    <property type="evidence" value="ECO:0007669"/>
    <property type="project" value="InterPro"/>
</dbReference>
<evidence type="ECO:0000313" key="7">
    <source>
        <dbReference type="EMBL" id="KAF2117442.1"/>
    </source>
</evidence>
<dbReference type="PROSITE" id="PS00463">
    <property type="entry name" value="ZN2_CY6_FUNGAL_1"/>
    <property type="match status" value="1"/>
</dbReference>
<dbReference type="InterPro" id="IPR001138">
    <property type="entry name" value="Zn2Cys6_DnaBD"/>
</dbReference>
<dbReference type="PANTHER" id="PTHR31845">
    <property type="entry name" value="FINGER DOMAIN PROTEIN, PUTATIVE-RELATED"/>
    <property type="match status" value="1"/>
</dbReference>
<keyword evidence="2" id="KW-0805">Transcription regulation</keyword>
<evidence type="ECO:0000256" key="4">
    <source>
        <dbReference type="ARBA" id="ARBA00023163"/>
    </source>
</evidence>
<keyword evidence="5" id="KW-0539">Nucleus</keyword>
<dbReference type="GO" id="GO:0000976">
    <property type="term" value="F:transcription cis-regulatory region binding"/>
    <property type="evidence" value="ECO:0007669"/>
    <property type="project" value="TreeGrafter"/>
</dbReference>
<keyword evidence="3" id="KW-0238">DNA-binding</keyword>
<name>A0A6A5ZDB9_9PLEO</name>
<dbReference type="CDD" id="cd12148">
    <property type="entry name" value="fungal_TF_MHR"/>
    <property type="match status" value="1"/>
</dbReference>
<dbReference type="AlphaFoldDB" id="A0A6A5ZDB9"/>
<accession>A0A6A5ZDB9</accession>
<evidence type="ECO:0000256" key="2">
    <source>
        <dbReference type="ARBA" id="ARBA00023015"/>
    </source>
</evidence>
<dbReference type="OrthoDB" id="1600564at2759"/>
<dbReference type="GO" id="GO:0005634">
    <property type="term" value="C:nucleus"/>
    <property type="evidence" value="ECO:0007669"/>
    <property type="project" value="UniProtKB-SubCell"/>
</dbReference>
<evidence type="ECO:0000259" key="6">
    <source>
        <dbReference type="PROSITE" id="PS00463"/>
    </source>
</evidence>
<gene>
    <name evidence="7" type="ORF">BDV96DRAFT_26138</name>
</gene>
<feature type="domain" description="Zn(2)-C6 fungal-type" evidence="6">
    <location>
        <begin position="14"/>
        <end position="44"/>
    </location>
</feature>
<dbReference type="SUPFAM" id="SSF57701">
    <property type="entry name" value="Zn2/Cys6 DNA-binding domain"/>
    <property type="match status" value="1"/>
</dbReference>
<evidence type="ECO:0000256" key="5">
    <source>
        <dbReference type="ARBA" id="ARBA00023242"/>
    </source>
</evidence>
<evidence type="ECO:0000256" key="3">
    <source>
        <dbReference type="ARBA" id="ARBA00023125"/>
    </source>
</evidence>
<dbReference type="PANTHER" id="PTHR31845:SF32">
    <property type="entry name" value="MISCELLANEOUS ZN(II)2CYS6 TRANSCRIPTION FACTOR (EUROFUNG)-RELATED"/>
    <property type="match status" value="1"/>
</dbReference>
<evidence type="ECO:0000313" key="8">
    <source>
        <dbReference type="Proteomes" id="UP000799770"/>
    </source>
</evidence>
<dbReference type="InterPro" id="IPR036864">
    <property type="entry name" value="Zn2-C6_fun-type_DNA-bd_sf"/>
</dbReference>
<keyword evidence="8" id="KW-1185">Reference proteome</keyword>
<proteinExistence type="predicted"/>
<dbReference type="InterPro" id="IPR051089">
    <property type="entry name" value="prtT"/>
</dbReference>
<dbReference type="EMBL" id="ML977319">
    <property type="protein sequence ID" value="KAF2117442.1"/>
    <property type="molecule type" value="Genomic_DNA"/>
</dbReference>
<keyword evidence="4" id="KW-0804">Transcription</keyword>
<organism evidence="7 8">
    <name type="scientific">Lophiotrema nucula</name>
    <dbReference type="NCBI Taxonomy" id="690887"/>
    <lineage>
        <taxon>Eukaryota</taxon>
        <taxon>Fungi</taxon>
        <taxon>Dikarya</taxon>
        <taxon>Ascomycota</taxon>
        <taxon>Pezizomycotina</taxon>
        <taxon>Dothideomycetes</taxon>
        <taxon>Pleosporomycetidae</taxon>
        <taxon>Pleosporales</taxon>
        <taxon>Lophiotremataceae</taxon>
        <taxon>Lophiotrema</taxon>
    </lineage>
</organism>
<dbReference type="Proteomes" id="UP000799770">
    <property type="component" value="Unassembled WGS sequence"/>
</dbReference>
<protein>
    <recommendedName>
        <fullName evidence="6">Zn(2)-C6 fungal-type domain-containing protein</fullName>
    </recommendedName>
</protein>
<reference evidence="7" key="1">
    <citation type="journal article" date="2020" name="Stud. Mycol.">
        <title>101 Dothideomycetes genomes: a test case for predicting lifestyles and emergence of pathogens.</title>
        <authorList>
            <person name="Haridas S."/>
            <person name="Albert R."/>
            <person name="Binder M."/>
            <person name="Bloem J."/>
            <person name="Labutti K."/>
            <person name="Salamov A."/>
            <person name="Andreopoulos B."/>
            <person name="Baker S."/>
            <person name="Barry K."/>
            <person name="Bills G."/>
            <person name="Bluhm B."/>
            <person name="Cannon C."/>
            <person name="Castanera R."/>
            <person name="Culley D."/>
            <person name="Daum C."/>
            <person name="Ezra D."/>
            <person name="Gonzalez J."/>
            <person name="Henrissat B."/>
            <person name="Kuo A."/>
            <person name="Liang C."/>
            <person name="Lipzen A."/>
            <person name="Lutzoni F."/>
            <person name="Magnuson J."/>
            <person name="Mondo S."/>
            <person name="Nolan M."/>
            <person name="Ohm R."/>
            <person name="Pangilinan J."/>
            <person name="Park H.-J."/>
            <person name="Ramirez L."/>
            <person name="Alfaro M."/>
            <person name="Sun H."/>
            <person name="Tritt A."/>
            <person name="Yoshinaga Y."/>
            <person name="Zwiers L.-H."/>
            <person name="Turgeon B."/>
            <person name="Goodwin S."/>
            <person name="Spatafora J."/>
            <person name="Crous P."/>
            <person name="Grigoriev I."/>
        </authorList>
    </citation>
    <scope>NUCLEOTIDE SEQUENCE</scope>
    <source>
        <strain evidence="7">CBS 627.86</strain>
    </source>
</reference>
<evidence type="ECO:0000256" key="1">
    <source>
        <dbReference type="ARBA" id="ARBA00004123"/>
    </source>
</evidence>
<sequence>MEIANATRTAYGKACANCARVKYKCVYRLDGDGCERCHRLKKPCQPSVYQRKRKLSDAALPVQNRHTRHVARTADTGHQSPPHTTETRARYFDDLMPDLTNDVGGAPLSKKTNHGSPMTPISYSQDLPTAPAASYTSPTIASDVSEHHIPDAVADEQLNMFRQYFLSALPFMHIPTDVRAADLRMRTPFVWLVIMSLTTRSSAQQIRMGEASRAIVAKRVMAGCEKTLDAILAIVCYIGWFQLHRKDKASLVMWTQIAVSILTELGLHKEPLRSQEDFDSAQFSTKYSNFPLRKQISPLRTVEERRTALAVWLTTSMWVLASMIWSSFTDSEEGVA</sequence>
<comment type="subcellular location">
    <subcellularLocation>
        <location evidence="1">Nucleus</location>
    </subcellularLocation>
</comment>